<dbReference type="InterPro" id="IPR016197">
    <property type="entry name" value="Chromo-like_dom_sf"/>
</dbReference>
<evidence type="ECO:0000313" key="3">
    <source>
        <dbReference type="EMBL" id="KAG2080850.1"/>
    </source>
</evidence>
<dbReference type="CDD" id="cd00024">
    <property type="entry name" value="CD_CSD"/>
    <property type="match status" value="1"/>
</dbReference>
<feature type="compositionally biased region" description="Basic and acidic residues" evidence="1">
    <location>
        <begin position="270"/>
        <end position="293"/>
    </location>
</feature>
<evidence type="ECO:0000259" key="2">
    <source>
        <dbReference type="SMART" id="SM00298"/>
    </source>
</evidence>
<gene>
    <name evidence="3" type="ORF">F5147DRAFT_784051</name>
</gene>
<feature type="region of interest" description="Disordered" evidence="1">
    <location>
        <begin position="102"/>
        <end position="130"/>
    </location>
</feature>
<feature type="compositionally biased region" description="Low complexity" evidence="1">
    <location>
        <begin position="105"/>
        <end position="118"/>
    </location>
</feature>
<evidence type="ECO:0000256" key="1">
    <source>
        <dbReference type="SAM" id="MobiDB-lite"/>
    </source>
</evidence>
<feature type="region of interest" description="Disordered" evidence="1">
    <location>
        <begin position="270"/>
        <end position="357"/>
    </location>
</feature>
<dbReference type="Gene3D" id="2.40.50.40">
    <property type="match status" value="1"/>
</dbReference>
<organism evidence="3 4">
    <name type="scientific">Suillus discolor</name>
    <dbReference type="NCBI Taxonomy" id="1912936"/>
    <lineage>
        <taxon>Eukaryota</taxon>
        <taxon>Fungi</taxon>
        <taxon>Dikarya</taxon>
        <taxon>Basidiomycota</taxon>
        <taxon>Agaricomycotina</taxon>
        <taxon>Agaricomycetes</taxon>
        <taxon>Agaricomycetidae</taxon>
        <taxon>Boletales</taxon>
        <taxon>Suillineae</taxon>
        <taxon>Suillaceae</taxon>
        <taxon>Suillus</taxon>
    </lineage>
</organism>
<proteinExistence type="predicted"/>
<dbReference type="AlphaFoldDB" id="A0A9P7EQV3"/>
<evidence type="ECO:0000313" key="4">
    <source>
        <dbReference type="Proteomes" id="UP000823399"/>
    </source>
</evidence>
<dbReference type="Proteomes" id="UP000823399">
    <property type="component" value="Unassembled WGS sequence"/>
</dbReference>
<dbReference type="GeneID" id="64705102"/>
<dbReference type="OrthoDB" id="3211671at2759"/>
<feature type="compositionally biased region" description="Pro residues" evidence="1">
    <location>
        <begin position="312"/>
        <end position="327"/>
    </location>
</feature>
<accession>A0A9P7EQV3</accession>
<dbReference type="SMART" id="SM00298">
    <property type="entry name" value="CHROMO"/>
    <property type="match status" value="1"/>
</dbReference>
<comment type="caution">
    <text evidence="3">The sequence shown here is derived from an EMBL/GenBank/DDBJ whole genome shotgun (WGS) entry which is preliminary data.</text>
</comment>
<dbReference type="InterPro" id="IPR000953">
    <property type="entry name" value="Chromo/chromo_shadow_dom"/>
</dbReference>
<reference evidence="3" key="1">
    <citation type="journal article" date="2020" name="New Phytol.">
        <title>Comparative genomics reveals dynamic genome evolution in host specialist ectomycorrhizal fungi.</title>
        <authorList>
            <person name="Lofgren L.A."/>
            <person name="Nguyen N.H."/>
            <person name="Vilgalys R."/>
            <person name="Ruytinx J."/>
            <person name="Liao H.L."/>
            <person name="Branco S."/>
            <person name="Kuo A."/>
            <person name="LaButti K."/>
            <person name="Lipzen A."/>
            <person name="Andreopoulos W."/>
            <person name="Pangilinan J."/>
            <person name="Riley R."/>
            <person name="Hundley H."/>
            <person name="Na H."/>
            <person name="Barry K."/>
            <person name="Grigoriev I.V."/>
            <person name="Stajich J.E."/>
            <person name="Kennedy P.G."/>
        </authorList>
    </citation>
    <scope>NUCLEOTIDE SEQUENCE</scope>
    <source>
        <strain evidence="3">FC423</strain>
    </source>
</reference>
<keyword evidence="4" id="KW-1185">Reference proteome</keyword>
<protein>
    <recommendedName>
        <fullName evidence="2">Chromo domain-containing protein</fullName>
    </recommendedName>
</protein>
<dbReference type="GO" id="GO:0006338">
    <property type="term" value="P:chromatin remodeling"/>
    <property type="evidence" value="ECO:0007669"/>
    <property type="project" value="UniProtKB-ARBA"/>
</dbReference>
<dbReference type="RefSeq" id="XP_041284178.1">
    <property type="nucleotide sequence ID" value="XM_041442843.1"/>
</dbReference>
<dbReference type="SUPFAM" id="SSF54160">
    <property type="entry name" value="Chromo domain-like"/>
    <property type="match status" value="1"/>
</dbReference>
<sequence length="357" mass="39626">MDNQVAEFETQEKEWAVDRILSHKGNRSDTEFEVKWKAGDVTWLPYDQVDHLGALQDYFDVLGIETIADLVGGNEAPSVEHYHVFFGAMDLWEDYIKTPARQDFSPSTSSRQSPYSMSNTPNTNSAPAPLLRPLGNGRFVLPDRYSPNVTLLLTLDQIRMYLQHDADLRGGATPSSIPTPIGYDKFAIALNTNAGNGIQVAFVPEGEAGVHITGRPPALAELVGLEATRRTLPAPHDPREDAGRKWLDPCWTELMDEALWDNLECIKKQRQWREKGVSERQAKRQRREVEEAMKPFAPSKAVTNAVAGPSNTSPPAPALPPPELPPTPEDHDEEMSESNETTAEARAAKAKGRIPKK</sequence>
<name>A0A9P7EQV3_9AGAM</name>
<feature type="domain" description="Chromo" evidence="2">
    <location>
        <begin position="14"/>
        <end position="63"/>
    </location>
</feature>
<dbReference type="EMBL" id="JABBWM010000479">
    <property type="protein sequence ID" value="KAG2080850.1"/>
    <property type="molecule type" value="Genomic_DNA"/>
</dbReference>
<feature type="compositionally biased region" description="Basic residues" evidence="1">
    <location>
        <begin position="348"/>
        <end position="357"/>
    </location>
</feature>